<gene>
    <name evidence="1" type="ORF">F2Q69_00020282</name>
</gene>
<name>A0A8S9QCN1_BRACR</name>
<evidence type="ECO:0000313" key="1">
    <source>
        <dbReference type="EMBL" id="KAF3538691.1"/>
    </source>
</evidence>
<proteinExistence type="predicted"/>
<evidence type="ECO:0000313" key="2">
    <source>
        <dbReference type="Proteomes" id="UP000712600"/>
    </source>
</evidence>
<sequence>MNALFINGGRRSVWREMKRKFGSLTASSSSSSDTCTLWGSPLRGSFPWARSGSGPLHPGGLYLGWIEPSTALVSRRGRVVFARRENRTRMVVATTGPSCHLDYLVRTMNDSNFLLSILISSK</sequence>
<protein>
    <submittedName>
        <fullName evidence="1">Uncharacterized protein</fullName>
    </submittedName>
</protein>
<accession>A0A8S9QCN1</accession>
<dbReference type="EMBL" id="QGKX02001290">
    <property type="protein sequence ID" value="KAF3538691.1"/>
    <property type="molecule type" value="Genomic_DNA"/>
</dbReference>
<organism evidence="1 2">
    <name type="scientific">Brassica cretica</name>
    <name type="common">Mustard</name>
    <dbReference type="NCBI Taxonomy" id="69181"/>
    <lineage>
        <taxon>Eukaryota</taxon>
        <taxon>Viridiplantae</taxon>
        <taxon>Streptophyta</taxon>
        <taxon>Embryophyta</taxon>
        <taxon>Tracheophyta</taxon>
        <taxon>Spermatophyta</taxon>
        <taxon>Magnoliopsida</taxon>
        <taxon>eudicotyledons</taxon>
        <taxon>Gunneridae</taxon>
        <taxon>Pentapetalae</taxon>
        <taxon>rosids</taxon>
        <taxon>malvids</taxon>
        <taxon>Brassicales</taxon>
        <taxon>Brassicaceae</taxon>
        <taxon>Brassiceae</taxon>
        <taxon>Brassica</taxon>
    </lineage>
</organism>
<comment type="caution">
    <text evidence="1">The sequence shown here is derived from an EMBL/GenBank/DDBJ whole genome shotgun (WGS) entry which is preliminary data.</text>
</comment>
<reference evidence="1" key="1">
    <citation type="submission" date="2019-12" db="EMBL/GenBank/DDBJ databases">
        <title>Genome sequencing and annotation of Brassica cretica.</title>
        <authorList>
            <person name="Studholme D.J."/>
            <person name="Sarris P."/>
        </authorList>
    </citation>
    <scope>NUCLEOTIDE SEQUENCE</scope>
    <source>
        <strain evidence="1">PFS-109/04</strain>
        <tissue evidence="1">Leaf</tissue>
    </source>
</reference>
<dbReference type="Proteomes" id="UP000712600">
    <property type="component" value="Unassembled WGS sequence"/>
</dbReference>
<dbReference type="AlphaFoldDB" id="A0A8S9QCN1"/>